<reference evidence="2 3" key="1">
    <citation type="submission" date="2018-11" db="EMBL/GenBank/DDBJ databases">
        <title>Sequencing the genomes of 1000 actinobacteria strains.</title>
        <authorList>
            <person name="Klenk H.-P."/>
        </authorList>
    </citation>
    <scope>NUCLEOTIDE SEQUENCE [LARGE SCALE GENOMIC DNA]</scope>
    <source>
        <strain evidence="2 3">DSM 44254</strain>
    </source>
</reference>
<feature type="domain" description="ATP-grasp" evidence="1">
    <location>
        <begin position="144"/>
        <end position="284"/>
    </location>
</feature>
<dbReference type="AlphaFoldDB" id="A0A3N1CR23"/>
<sequence>MGPTMTLTILFCADPLRPRRVDEHFHHEAETLRASGGAPVLLDLEALRRGEVTEAVRRVPRGIGALWYRGWMLTAAEYHALAKALAARGAPLMTPPDGYQRAHELPGWYATFAGLTPASVWLPLLPRETPARAPLAAAAGRLPQGPLVVKDYVKSRKHEWAEACFVPDSADTDALVRVVHRMVELQDDSLSGGVVLRAYEDYATGEARVWWVDGDPVLVGPHPDSPGADAFPDLDLVRPAVRALGCRFVTTDLARRADGVWRVVEVGDGQVSGLHRGADVGDLYFHLPDPG</sequence>
<evidence type="ECO:0000313" key="3">
    <source>
        <dbReference type="Proteomes" id="UP000272400"/>
    </source>
</evidence>
<name>A0A3N1CR23_9ACTN</name>
<keyword evidence="3" id="KW-1185">Reference proteome</keyword>
<dbReference type="Proteomes" id="UP000272400">
    <property type="component" value="Unassembled WGS sequence"/>
</dbReference>
<proteinExistence type="predicted"/>
<dbReference type="InterPro" id="IPR025643">
    <property type="entry name" value="R2K_3"/>
</dbReference>
<gene>
    <name evidence="2" type="ORF">EDD29_1100</name>
</gene>
<organism evidence="2 3">
    <name type="scientific">Actinocorallia herbida</name>
    <dbReference type="NCBI Taxonomy" id="58109"/>
    <lineage>
        <taxon>Bacteria</taxon>
        <taxon>Bacillati</taxon>
        <taxon>Actinomycetota</taxon>
        <taxon>Actinomycetes</taxon>
        <taxon>Streptosporangiales</taxon>
        <taxon>Thermomonosporaceae</taxon>
        <taxon>Actinocorallia</taxon>
    </lineage>
</organism>
<dbReference type="EMBL" id="RJKE01000001">
    <property type="protein sequence ID" value="ROO83594.1"/>
    <property type="molecule type" value="Genomic_DNA"/>
</dbReference>
<protein>
    <recommendedName>
        <fullName evidence="1">ATP-grasp domain-containing protein</fullName>
    </recommendedName>
</protein>
<dbReference type="Pfam" id="PF14243">
    <property type="entry name" value="R2K_3"/>
    <property type="match status" value="1"/>
</dbReference>
<comment type="caution">
    <text evidence="2">The sequence shown here is derived from an EMBL/GenBank/DDBJ whole genome shotgun (WGS) entry which is preliminary data.</text>
</comment>
<accession>A0A3N1CR23</accession>
<evidence type="ECO:0000259" key="1">
    <source>
        <dbReference type="Pfam" id="PF14243"/>
    </source>
</evidence>
<evidence type="ECO:0000313" key="2">
    <source>
        <dbReference type="EMBL" id="ROO83594.1"/>
    </source>
</evidence>